<reference evidence="2 3" key="1">
    <citation type="submission" date="2018-05" db="EMBL/GenBank/DDBJ databases">
        <title>A metagenomic window into the 2 km-deep terrestrial subsurface aquifer revealed taxonomically and functionally diverse microbial community comprising novel uncultured bacterial lineages.</title>
        <authorList>
            <person name="Kadnikov V.V."/>
            <person name="Mardanov A.V."/>
            <person name="Beletsky A.V."/>
            <person name="Banks D."/>
            <person name="Pimenov N.V."/>
            <person name="Frank Y.A."/>
            <person name="Karnachuk O.V."/>
            <person name="Ravin N.V."/>
        </authorList>
    </citation>
    <scope>NUCLEOTIDE SEQUENCE [LARGE SCALE GENOMIC DNA]</scope>
    <source>
        <strain evidence="2">BY</strain>
    </source>
</reference>
<evidence type="ECO:0000313" key="2">
    <source>
        <dbReference type="EMBL" id="AXA37086.1"/>
    </source>
</evidence>
<dbReference type="KEGG" id="schv:BRCON_2304"/>
<dbReference type="EMBL" id="CP030759">
    <property type="protein sequence ID" value="AXA37081.1"/>
    <property type="molecule type" value="Genomic_DNA"/>
</dbReference>
<evidence type="ECO:0000313" key="1">
    <source>
        <dbReference type="EMBL" id="AXA37081.1"/>
    </source>
</evidence>
<name>A0A2Z4Y7U4_SUMC1</name>
<proteinExistence type="predicted"/>
<dbReference type="Proteomes" id="UP000262583">
    <property type="component" value="Chromosome"/>
</dbReference>
<protein>
    <submittedName>
        <fullName evidence="2">Uncharacterized protein</fullName>
    </submittedName>
</protein>
<gene>
    <name evidence="1" type="ORF">BRCON_2304</name>
    <name evidence="2" type="ORF">BRCON_2309</name>
</gene>
<dbReference type="EMBL" id="CP030759">
    <property type="protein sequence ID" value="AXA37086.1"/>
    <property type="molecule type" value="Genomic_DNA"/>
</dbReference>
<dbReference type="AlphaFoldDB" id="A0A2Z4Y7U4"/>
<organism evidence="2 3">
    <name type="scientific">Sumerlaea chitinivorans</name>
    <dbReference type="NCBI Taxonomy" id="2250252"/>
    <lineage>
        <taxon>Bacteria</taxon>
        <taxon>Candidatus Sumerlaeota</taxon>
        <taxon>Candidatus Sumerlaeia</taxon>
        <taxon>Candidatus Sumerlaeales</taxon>
        <taxon>Candidatus Sumerlaeaceae</taxon>
        <taxon>Candidatus Sumerlaea</taxon>
    </lineage>
</organism>
<accession>A0A2Z4Y7U4</accession>
<evidence type="ECO:0000313" key="3">
    <source>
        <dbReference type="Proteomes" id="UP000262583"/>
    </source>
</evidence>
<dbReference type="KEGG" id="schv:BRCON_2309"/>
<sequence>MVYNGTGGALGVGDRLIRTPRGQKPTISVDFFVDTQPQPQLKAATEKIEMWWRKNDE</sequence>